<dbReference type="Pfam" id="PF14588">
    <property type="entry name" value="YjgF_endoribonc"/>
    <property type="match status" value="1"/>
</dbReference>
<name>A0A255YYS6_9PROT</name>
<dbReference type="RefSeq" id="WP_094457251.1">
    <property type="nucleotide sequence ID" value="NZ_NOXU01000030.1"/>
</dbReference>
<organism evidence="2 3">
    <name type="scientific">Niveispirillum lacus</name>
    <dbReference type="NCBI Taxonomy" id="1981099"/>
    <lineage>
        <taxon>Bacteria</taxon>
        <taxon>Pseudomonadati</taxon>
        <taxon>Pseudomonadota</taxon>
        <taxon>Alphaproteobacteria</taxon>
        <taxon>Rhodospirillales</taxon>
        <taxon>Azospirillaceae</taxon>
        <taxon>Niveispirillum</taxon>
    </lineage>
</organism>
<dbReference type="OrthoDB" id="9806350at2"/>
<dbReference type="InterPro" id="IPR013813">
    <property type="entry name" value="Endoribo_LPSP/chorism_mut-like"/>
</dbReference>
<dbReference type="Gene3D" id="3.30.1330.40">
    <property type="entry name" value="RutC-like"/>
    <property type="match status" value="1"/>
</dbReference>
<comment type="caution">
    <text evidence="2">The sequence shown here is derived from an EMBL/GenBank/DDBJ whole genome shotgun (WGS) entry which is preliminary data.</text>
</comment>
<keyword evidence="3" id="KW-1185">Reference proteome</keyword>
<evidence type="ECO:0000259" key="1">
    <source>
        <dbReference type="Pfam" id="PF14588"/>
    </source>
</evidence>
<gene>
    <name evidence="2" type="ORF">CHU95_14185</name>
</gene>
<dbReference type="AlphaFoldDB" id="A0A255YYS6"/>
<protein>
    <recommendedName>
        <fullName evidence="1">Endoribonuclease L-PSP/chorismate mutase-like domain-containing protein</fullName>
    </recommendedName>
</protein>
<dbReference type="PANTHER" id="PTHR43760:SF1">
    <property type="entry name" value="ENDORIBONUCLEASE L-PSP_CHORISMATE MUTASE-LIKE DOMAIN-CONTAINING PROTEIN"/>
    <property type="match status" value="1"/>
</dbReference>
<accession>A0A255YYS6</accession>
<evidence type="ECO:0000313" key="2">
    <source>
        <dbReference type="EMBL" id="OYQ33815.1"/>
    </source>
</evidence>
<dbReference type="CDD" id="cd02199">
    <property type="entry name" value="YjgF_YER057c_UK114_like_1"/>
    <property type="match status" value="1"/>
</dbReference>
<proteinExistence type="predicted"/>
<dbReference type="SUPFAM" id="SSF55298">
    <property type="entry name" value="YjgF-like"/>
    <property type="match status" value="1"/>
</dbReference>
<feature type="domain" description="Endoribonuclease L-PSP/chorismate mutase-like" evidence="1">
    <location>
        <begin position="7"/>
        <end position="142"/>
    </location>
</feature>
<sequence length="155" mass="16280">MAGRIDARLAELTIELPKAAVPLAAYVPAVRTGNQLFISGQVPMWNGELRHVGKLGAGYSIEDGREAARVCALNIIAQAKLALDGDLDRIVRVVKLVGFVNSTGDFNDQPKVINGASELFGEIFGDAGKHARSAVSAASLPFGVAVEIEAILEVA</sequence>
<evidence type="ECO:0000313" key="3">
    <source>
        <dbReference type="Proteomes" id="UP000216998"/>
    </source>
</evidence>
<reference evidence="2 3" key="1">
    <citation type="submission" date="2017-07" db="EMBL/GenBank/DDBJ databases">
        <title>Niveispirillum cyanobacteriorum sp. nov., isolated from cyanobacterial aggregates in a eutrophic lake.</title>
        <authorList>
            <person name="Cai H."/>
        </authorList>
    </citation>
    <scope>NUCLEOTIDE SEQUENCE [LARGE SCALE GENOMIC DNA]</scope>
    <source>
        <strain evidence="3">TH1-14</strain>
    </source>
</reference>
<dbReference type="InterPro" id="IPR035959">
    <property type="entry name" value="RutC-like_sf"/>
</dbReference>
<dbReference type="EMBL" id="NOXU01000030">
    <property type="protein sequence ID" value="OYQ33815.1"/>
    <property type="molecule type" value="Genomic_DNA"/>
</dbReference>
<dbReference type="Proteomes" id="UP000216998">
    <property type="component" value="Unassembled WGS sequence"/>
</dbReference>
<dbReference type="PANTHER" id="PTHR43760">
    <property type="entry name" value="ENDORIBONUCLEASE-RELATED"/>
    <property type="match status" value="1"/>
</dbReference>